<reference evidence="3 4" key="1">
    <citation type="journal article" date="2018" name="Nat. Genet.">
        <title>Extensive intraspecific gene order and gene structural variations between Mo17 and other maize genomes.</title>
        <authorList>
            <person name="Sun S."/>
            <person name="Zhou Y."/>
            <person name="Chen J."/>
            <person name="Shi J."/>
            <person name="Zhao H."/>
            <person name="Zhao H."/>
            <person name="Song W."/>
            <person name="Zhang M."/>
            <person name="Cui Y."/>
            <person name="Dong X."/>
            <person name="Liu H."/>
            <person name="Ma X."/>
            <person name="Jiao Y."/>
            <person name="Wang B."/>
            <person name="Wei X."/>
            <person name="Stein J.C."/>
            <person name="Glaubitz J.C."/>
            <person name="Lu F."/>
            <person name="Yu G."/>
            <person name="Liang C."/>
            <person name="Fengler K."/>
            <person name="Li B."/>
            <person name="Rafalski A."/>
            <person name="Schnable P.S."/>
            <person name="Ware D.H."/>
            <person name="Buckler E.S."/>
            <person name="Lai J."/>
        </authorList>
    </citation>
    <scope>NUCLEOTIDE SEQUENCE [LARGE SCALE GENOMIC DNA]</scope>
    <source>
        <strain evidence="4">cv. Missouri 17</strain>
        <tissue evidence="3">Seedling</tissue>
    </source>
</reference>
<feature type="domain" description="Spindle pole body-associated protein Vik1/Cik1 microtubule binding" evidence="2">
    <location>
        <begin position="89"/>
        <end position="154"/>
    </location>
</feature>
<dbReference type="SUPFAM" id="SSF47592">
    <property type="entry name" value="SWIB/MDM2 domain"/>
    <property type="match status" value="1"/>
</dbReference>
<dbReference type="GO" id="GO:0008017">
    <property type="term" value="F:microtubule binding"/>
    <property type="evidence" value="ECO:0007669"/>
    <property type="project" value="InterPro"/>
</dbReference>
<protein>
    <submittedName>
        <fullName evidence="3">Kinesin-like protein KIN-14E</fullName>
    </submittedName>
</protein>
<dbReference type="InterPro" id="IPR027640">
    <property type="entry name" value="Kinesin-like_fam"/>
</dbReference>
<dbReference type="InterPro" id="IPR031852">
    <property type="entry name" value="Vik1/Cik1_MT-bd"/>
</dbReference>
<evidence type="ECO:0000313" key="4">
    <source>
        <dbReference type="Proteomes" id="UP000251960"/>
    </source>
</evidence>
<dbReference type="GO" id="GO:0007018">
    <property type="term" value="P:microtubule-based movement"/>
    <property type="evidence" value="ECO:0007669"/>
    <property type="project" value="InterPro"/>
</dbReference>
<dbReference type="Pfam" id="PF16796">
    <property type="entry name" value="Microtub_bd"/>
    <property type="match status" value="1"/>
</dbReference>
<dbReference type="GO" id="GO:0003777">
    <property type="term" value="F:microtubule motor activity"/>
    <property type="evidence" value="ECO:0007669"/>
    <property type="project" value="InterPro"/>
</dbReference>
<dbReference type="InterPro" id="IPR036885">
    <property type="entry name" value="SWIB_MDM2_dom_sf"/>
</dbReference>
<name>A0A3L6FMD8_MAIZE</name>
<dbReference type="EMBL" id="NCVQ01000004">
    <property type="protein sequence ID" value="PWZ34366.1"/>
    <property type="molecule type" value="Genomic_DNA"/>
</dbReference>
<dbReference type="InterPro" id="IPR027417">
    <property type="entry name" value="P-loop_NTPase"/>
</dbReference>
<dbReference type="Gene3D" id="1.10.245.10">
    <property type="entry name" value="SWIB/MDM2 domain"/>
    <property type="match status" value="1"/>
</dbReference>
<dbReference type="Proteomes" id="UP000251960">
    <property type="component" value="Chromosome 3"/>
</dbReference>
<organism evidence="3 4">
    <name type="scientific">Zea mays</name>
    <name type="common">Maize</name>
    <dbReference type="NCBI Taxonomy" id="4577"/>
    <lineage>
        <taxon>Eukaryota</taxon>
        <taxon>Viridiplantae</taxon>
        <taxon>Streptophyta</taxon>
        <taxon>Embryophyta</taxon>
        <taxon>Tracheophyta</taxon>
        <taxon>Spermatophyta</taxon>
        <taxon>Magnoliopsida</taxon>
        <taxon>Liliopsida</taxon>
        <taxon>Poales</taxon>
        <taxon>Poaceae</taxon>
        <taxon>PACMAD clade</taxon>
        <taxon>Panicoideae</taxon>
        <taxon>Andropogonodae</taxon>
        <taxon>Andropogoneae</taxon>
        <taxon>Tripsacinae</taxon>
        <taxon>Zea</taxon>
    </lineage>
</organism>
<dbReference type="Gene3D" id="3.40.850.10">
    <property type="entry name" value="Kinesin motor domain"/>
    <property type="match status" value="1"/>
</dbReference>
<dbReference type="PANTHER" id="PTHR47972">
    <property type="entry name" value="KINESIN-LIKE PROTEIN KLP-3"/>
    <property type="match status" value="1"/>
</dbReference>
<feature type="domain" description="DM2" evidence="1">
    <location>
        <begin position="297"/>
        <end position="331"/>
    </location>
</feature>
<dbReference type="Pfam" id="PF02201">
    <property type="entry name" value="SWIB"/>
    <property type="match status" value="1"/>
</dbReference>
<evidence type="ECO:0000259" key="2">
    <source>
        <dbReference type="Pfam" id="PF16796"/>
    </source>
</evidence>
<sequence length="350" mass="39222">MACGAVANIVKSSLGLVGLDKISCALTSNQEDTKLRGIMALVLAIKQKQQSLSLEAHDCANAIPDLSNMIKAVQGLVAQCEDLKLKCYEEMDKRKKLYNIVQETKGIYYPEFIRFFCRCRPLSKDEVSSGLNANGGTTKKTFKFDRVFTTNDDQGIGKIFTMEVNESNSGVNYRTLEELFNIAEERKGSVTYDLSVSVLEIVLVTLKRFPFYFRAGELQRNGMSATGALGRLHHRAALRPVAAVSNWLTPTRSCITSFTDYEFTVYLHSVGKLQPHCNKVYKRFAMRKNKFMGSNKNQAKKTDINCDATLKSLFGGRDKVGMLEISKLLSPDFPKISKLPWSMEPGMSLW</sequence>
<evidence type="ECO:0000313" key="3">
    <source>
        <dbReference type="EMBL" id="PWZ34366.1"/>
    </source>
</evidence>
<comment type="caution">
    <text evidence="3">The sequence shown here is derived from an EMBL/GenBank/DDBJ whole genome shotgun (WGS) entry which is preliminary data.</text>
</comment>
<dbReference type="PANTHER" id="PTHR47972:SF18">
    <property type="entry name" value="KINESIN-LIKE PROTEIN KIN-14R"/>
    <property type="match status" value="1"/>
</dbReference>
<dbReference type="ExpressionAtlas" id="A0A3L6FMD8">
    <property type="expression patterns" value="baseline and differential"/>
</dbReference>
<dbReference type="AlphaFoldDB" id="A0A3L6FMD8"/>
<dbReference type="InterPro" id="IPR036961">
    <property type="entry name" value="Kinesin_motor_dom_sf"/>
</dbReference>
<evidence type="ECO:0000259" key="1">
    <source>
        <dbReference type="Pfam" id="PF02201"/>
    </source>
</evidence>
<accession>A0A3L6FMD8</accession>
<dbReference type="SUPFAM" id="SSF52540">
    <property type="entry name" value="P-loop containing nucleoside triphosphate hydrolases"/>
    <property type="match status" value="1"/>
</dbReference>
<proteinExistence type="predicted"/>
<gene>
    <name evidence="3" type="primary">KIN14E_1</name>
    <name evidence="3" type="ORF">Zm00014a_029887</name>
</gene>
<dbReference type="InterPro" id="IPR003121">
    <property type="entry name" value="SWIB_MDM2_domain"/>
</dbReference>